<dbReference type="GO" id="GO:0030261">
    <property type="term" value="P:chromosome condensation"/>
    <property type="evidence" value="ECO:0007669"/>
    <property type="project" value="TreeGrafter"/>
</dbReference>
<dbReference type="STRING" id="174720.A0A0N5BBS4"/>
<dbReference type="Pfam" id="PF00538">
    <property type="entry name" value="Linker_histone"/>
    <property type="match status" value="1"/>
</dbReference>
<feature type="domain" description="H15" evidence="9">
    <location>
        <begin position="29"/>
        <end position="106"/>
    </location>
</feature>
<evidence type="ECO:0000313" key="10">
    <source>
        <dbReference type="Proteomes" id="UP000046392"/>
    </source>
</evidence>
<dbReference type="PROSITE" id="PS51504">
    <property type="entry name" value="H15"/>
    <property type="match status" value="1"/>
</dbReference>
<feature type="compositionally biased region" description="Basic and acidic residues" evidence="8">
    <location>
        <begin position="202"/>
        <end position="220"/>
    </location>
</feature>
<dbReference type="Proteomes" id="UP000046392">
    <property type="component" value="Unplaced"/>
</dbReference>
<comment type="similarity">
    <text evidence="7">Belongs to the histone H1/H5 family.</text>
</comment>
<evidence type="ECO:0000256" key="7">
    <source>
        <dbReference type="RuleBase" id="RU003894"/>
    </source>
</evidence>
<dbReference type="InterPro" id="IPR005818">
    <property type="entry name" value="Histone_H1/H5_H15"/>
</dbReference>
<evidence type="ECO:0000256" key="8">
    <source>
        <dbReference type="SAM" id="MobiDB-lite"/>
    </source>
</evidence>
<name>A0A0N5BBS4_STREA</name>
<feature type="compositionally biased region" description="Basic and acidic residues" evidence="8">
    <location>
        <begin position="170"/>
        <end position="187"/>
    </location>
</feature>
<dbReference type="GO" id="GO:0030527">
    <property type="term" value="F:structural constituent of chromatin"/>
    <property type="evidence" value="ECO:0007669"/>
    <property type="project" value="InterPro"/>
</dbReference>
<dbReference type="FunFam" id="1.10.10.10:FF:000140">
    <property type="entry name" value="Histone H1.0"/>
    <property type="match status" value="1"/>
</dbReference>
<dbReference type="InterPro" id="IPR005819">
    <property type="entry name" value="H1/H5"/>
</dbReference>
<accession>A0A0N5BBS4</accession>
<keyword evidence="5 7" id="KW-0238">DNA-binding</keyword>
<dbReference type="CDD" id="cd00073">
    <property type="entry name" value="H15"/>
    <property type="match status" value="1"/>
</dbReference>
<evidence type="ECO:0000256" key="5">
    <source>
        <dbReference type="ARBA" id="ARBA00023125"/>
    </source>
</evidence>
<reference evidence="11" key="1">
    <citation type="submission" date="2017-02" db="UniProtKB">
        <authorList>
            <consortium name="WormBaseParasite"/>
        </authorList>
    </citation>
    <scope>IDENTIFICATION</scope>
</reference>
<proteinExistence type="inferred from homology"/>
<dbReference type="GO" id="GO:0006334">
    <property type="term" value="P:nucleosome assembly"/>
    <property type="evidence" value="ECO:0007669"/>
    <property type="project" value="InterPro"/>
</dbReference>
<keyword evidence="4" id="KW-0007">Acetylation</keyword>
<feature type="compositionally biased region" description="Basic and acidic residues" evidence="8">
    <location>
        <begin position="138"/>
        <end position="162"/>
    </location>
</feature>
<dbReference type="Gene3D" id="1.10.10.10">
    <property type="entry name" value="Winged helix-like DNA-binding domain superfamily/Winged helix DNA-binding domain"/>
    <property type="match status" value="1"/>
</dbReference>
<comment type="subcellular location">
    <subcellularLocation>
        <location evidence="2">Chromosome</location>
    </subcellularLocation>
    <subcellularLocation>
        <location evidence="1 7">Nucleus</location>
    </subcellularLocation>
</comment>
<feature type="compositionally biased region" description="Low complexity" evidence="8">
    <location>
        <begin position="9"/>
        <end position="23"/>
    </location>
</feature>
<dbReference type="PRINTS" id="PR00624">
    <property type="entry name" value="HISTONEH5"/>
</dbReference>
<evidence type="ECO:0000256" key="4">
    <source>
        <dbReference type="ARBA" id="ARBA00022990"/>
    </source>
</evidence>
<feature type="region of interest" description="Disordered" evidence="8">
    <location>
        <begin position="1"/>
        <end position="29"/>
    </location>
</feature>
<feature type="compositionally biased region" description="Polar residues" evidence="8">
    <location>
        <begin position="90"/>
        <end position="102"/>
    </location>
</feature>
<dbReference type="AlphaFoldDB" id="A0A0N5BBS4"/>
<dbReference type="GO" id="GO:0031492">
    <property type="term" value="F:nucleosomal DNA binding"/>
    <property type="evidence" value="ECO:0007669"/>
    <property type="project" value="TreeGrafter"/>
</dbReference>
<dbReference type="PANTHER" id="PTHR11467:SF36">
    <property type="entry name" value="HISTONE 24-RELATED"/>
    <property type="match status" value="1"/>
</dbReference>
<dbReference type="GO" id="GO:0005634">
    <property type="term" value="C:nucleus"/>
    <property type="evidence" value="ECO:0007669"/>
    <property type="project" value="UniProtKB-SubCell"/>
</dbReference>
<organism evidence="10 11">
    <name type="scientific">Strongyloides papillosus</name>
    <name type="common">Intestinal threadworm</name>
    <dbReference type="NCBI Taxonomy" id="174720"/>
    <lineage>
        <taxon>Eukaryota</taxon>
        <taxon>Metazoa</taxon>
        <taxon>Ecdysozoa</taxon>
        <taxon>Nematoda</taxon>
        <taxon>Chromadorea</taxon>
        <taxon>Rhabditida</taxon>
        <taxon>Tylenchina</taxon>
        <taxon>Panagrolaimomorpha</taxon>
        <taxon>Strongyloidoidea</taxon>
        <taxon>Strongyloididae</taxon>
        <taxon>Strongyloides</taxon>
    </lineage>
</organism>
<feature type="region of interest" description="Disordered" evidence="8">
    <location>
        <begin position="90"/>
        <end position="220"/>
    </location>
</feature>
<dbReference type="GO" id="GO:0045910">
    <property type="term" value="P:negative regulation of DNA recombination"/>
    <property type="evidence" value="ECO:0007669"/>
    <property type="project" value="TreeGrafter"/>
</dbReference>
<protein>
    <submittedName>
        <fullName evidence="11">H15 domain-containing protein</fullName>
    </submittedName>
</protein>
<dbReference type="GO" id="GO:0000786">
    <property type="term" value="C:nucleosome"/>
    <property type="evidence" value="ECO:0007669"/>
    <property type="project" value="InterPro"/>
</dbReference>
<evidence type="ECO:0000256" key="6">
    <source>
        <dbReference type="ARBA" id="ARBA00023242"/>
    </source>
</evidence>
<dbReference type="InterPro" id="IPR036390">
    <property type="entry name" value="WH_DNA-bd_sf"/>
</dbReference>
<evidence type="ECO:0000313" key="11">
    <source>
        <dbReference type="WBParaSite" id="SPAL_0000348000.1"/>
    </source>
</evidence>
<dbReference type="GO" id="GO:0003690">
    <property type="term" value="F:double-stranded DNA binding"/>
    <property type="evidence" value="ECO:0007669"/>
    <property type="project" value="TreeGrafter"/>
</dbReference>
<dbReference type="PANTHER" id="PTHR11467">
    <property type="entry name" value="HISTONE H1"/>
    <property type="match status" value="1"/>
</dbReference>
<dbReference type="SMART" id="SM00526">
    <property type="entry name" value="H15"/>
    <property type="match status" value="1"/>
</dbReference>
<keyword evidence="6 7" id="KW-0539">Nucleus</keyword>
<dbReference type="WBParaSite" id="SPAL_0000348000.1">
    <property type="protein sequence ID" value="SPAL_0000348000.1"/>
    <property type="gene ID" value="SPAL_0000348000"/>
</dbReference>
<evidence type="ECO:0000256" key="2">
    <source>
        <dbReference type="ARBA" id="ARBA00004286"/>
    </source>
</evidence>
<feature type="compositionally biased region" description="Basic residues" evidence="8">
    <location>
        <begin position="108"/>
        <end position="120"/>
    </location>
</feature>
<evidence type="ECO:0000256" key="1">
    <source>
        <dbReference type="ARBA" id="ARBA00004123"/>
    </source>
</evidence>
<evidence type="ECO:0000256" key="3">
    <source>
        <dbReference type="ARBA" id="ARBA00022454"/>
    </source>
</evidence>
<dbReference type="SUPFAM" id="SSF46785">
    <property type="entry name" value="Winged helix' DNA-binding domain"/>
    <property type="match status" value="1"/>
</dbReference>
<keyword evidence="3 7" id="KW-0158">Chromosome</keyword>
<keyword evidence="10" id="KW-1185">Reference proteome</keyword>
<dbReference type="InterPro" id="IPR036388">
    <property type="entry name" value="WH-like_DNA-bd_sf"/>
</dbReference>
<evidence type="ECO:0000259" key="9">
    <source>
        <dbReference type="PROSITE" id="PS51504"/>
    </source>
</evidence>
<sequence length="220" mass="23443">MTTGVAVQSATASTPSKKATAPKTVKKSSHPVYADMVKKAIVELKEKKGSSKPAILKYIMAHYNLGDKNINSVNLHIKQALKKGITSGALKQTTGTGASGSFTVTKKAEKKPKVVKKVKKADKPASEKKAVKKTTTKKVKDAKKPTESKKAAGTKKTSDAKKSAKSPKAKSGEKKSLKVKKTIEKKPKSTPTKKASAKVVKKSTDAKKKSSSKKVAEKKN</sequence>